<feature type="compositionally biased region" description="Low complexity" evidence="1">
    <location>
        <begin position="223"/>
        <end position="256"/>
    </location>
</feature>
<feature type="compositionally biased region" description="Low complexity" evidence="1">
    <location>
        <begin position="271"/>
        <end position="286"/>
    </location>
</feature>
<evidence type="ECO:0000256" key="1">
    <source>
        <dbReference type="SAM" id="MobiDB-lite"/>
    </source>
</evidence>
<organism evidence="2 3">
    <name type="scientific">Streptomyces gardneri</name>
    <dbReference type="NCBI Taxonomy" id="66892"/>
    <lineage>
        <taxon>Bacteria</taxon>
        <taxon>Bacillati</taxon>
        <taxon>Actinomycetota</taxon>
        <taxon>Actinomycetes</taxon>
        <taxon>Kitasatosporales</taxon>
        <taxon>Streptomycetaceae</taxon>
        <taxon>Streptomyces</taxon>
    </lineage>
</organism>
<evidence type="ECO:0000313" key="3">
    <source>
        <dbReference type="Proteomes" id="UP000315226"/>
    </source>
</evidence>
<dbReference type="EMBL" id="BJMN01000016">
    <property type="protein sequence ID" value="GEB57219.1"/>
    <property type="molecule type" value="Genomic_DNA"/>
</dbReference>
<proteinExistence type="predicted"/>
<dbReference type="AlphaFoldDB" id="A0A4Y3RIM1"/>
<feature type="region of interest" description="Disordered" evidence="1">
    <location>
        <begin position="301"/>
        <end position="344"/>
    </location>
</feature>
<accession>A0A4Y3RIM1</accession>
<evidence type="ECO:0000313" key="2">
    <source>
        <dbReference type="EMBL" id="GEB57219.1"/>
    </source>
</evidence>
<keyword evidence="3" id="KW-1185">Reference proteome</keyword>
<feature type="region of interest" description="Disordered" evidence="1">
    <location>
        <begin position="191"/>
        <end position="288"/>
    </location>
</feature>
<feature type="compositionally biased region" description="Pro residues" evidence="1">
    <location>
        <begin position="257"/>
        <end position="270"/>
    </location>
</feature>
<name>A0A4Y3RIM1_9ACTN</name>
<dbReference type="Proteomes" id="UP000315226">
    <property type="component" value="Unassembled WGS sequence"/>
</dbReference>
<reference evidence="2 3" key="1">
    <citation type="submission" date="2019-06" db="EMBL/GenBank/DDBJ databases">
        <title>Whole genome shotgun sequence of Streptomyces gardneri NBRC 12865.</title>
        <authorList>
            <person name="Hosoyama A."/>
            <person name="Uohara A."/>
            <person name="Ohji S."/>
            <person name="Ichikawa N."/>
        </authorList>
    </citation>
    <scope>NUCLEOTIDE SEQUENCE [LARGE SCALE GENOMIC DNA]</scope>
    <source>
        <strain evidence="2 3">NBRC 12865</strain>
    </source>
</reference>
<protein>
    <recommendedName>
        <fullName evidence="4">ATP-grasp domain-containing protein</fullName>
    </recommendedName>
</protein>
<comment type="caution">
    <text evidence="2">The sequence shown here is derived from an EMBL/GenBank/DDBJ whole genome shotgun (WGS) entry which is preliminary data.</text>
</comment>
<sequence length="383" mass="41448">MDKTADILVAVGRRVFVIRIDSGLLDSRKDYSALTYTVADLPNHQTRTLRAYLDQLVLPTGFFDLAVDQAGDYWWLELNPNGQWGWLEESTKLPMAAALADLLTQGQPPDDRFRLPTACIRRPVGERRHPHVPQWQAAVEAVPRELFLNPGVFLPVDGGCWLPVTAVGADPAEWAGIAYRVQYLTTQLDGHFAGDETSEPNPSPAHRSPARRRATAPRCCTCSTWTASPSPSSSRTATAGPSARAAPWLCGATSSRPSPPGRTPAAPTSPPSGSTSPTGPTHTGSAERGWRCGCGSRCSAAGRKGGLPGRDAGRRQVRWPPACPQGPTGLWPASRQGEEISRRRGRRARPFYAHIMKIHPGPGCPFAHRTLPWRTLCPVGPAD</sequence>
<gene>
    <name evidence="2" type="ORF">SGA01_28240</name>
</gene>
<dbReference type="Gene3D" id="3.30.470.20">
    <property type="entry name" value="ATP-grasp fold, B domain"/>
    <property type="match status" value="1"/>
</dbReference>
<evidence type="ECO:0008006" key="4">
    <source>
        <dbReference type="Google" id="ProtNLM"/>
    </source>
</evidence>